<evidence type="ECO:0000256" key="4">
    <source>
        <dbReference type="ARBA" id="ARBA00022603"/>
    </source>
</evidence>
<dbReference type="GO" id="GO:0009236">
    <property type="term" value="P:cobalamin biosynthetic process"/>
    <property type="evidence" value="ECO:0007669"/>
    <property type="project" value="UniProtKB-KW"/>
</dbReference>
<dbReference type="InterPro" id="IPR014776">
    <property type="entry name" value="4pyrrole_Mease_sub2"/>
</dbReference>
<dbReference type="PANTHER" id="PTHR45790:SF1">
    <property type="entry name" value="SIROHEME SYNTHASE"/>
    <property type="match status" value="1"/>
</dbReference>
<dbReference type="PANTHER" id="PTHR45790">
    <property type="entry name" value="SIROHEME SYNTHASE-RELATED"/>
    <property type="match status" value="1"/>
</dbReference>
<keyword evidence="3" id="KW-0169">Cobalamin biosynthesis</keyword>
<gene>
    <name evidence="15" type="ordered locus">Sden_3717</name>
</gene>
<comment type="pathway">
    <text evidence="11">Porphyrin-containing compound metabolism; siroheme biosynthesis; precorrin-2 from uroporphyrinogen III: step 1/1.</text>
</comment>
<name>Q12HT6_SHEDO</name>
<dbReference type="InterPro" id="IPR006366">
    <property type="entry name" value="CobA/CysG_C"/>
</dbReference>
<dbReference type="CDD" id="cd11642">
    <property type="entry name" value="SUMT"/>
    <property type="match status" value="1"/>
</dbReference>
<dbReference type="InterPro" id="IPR000878">
    <property type="entry name" value="4pyrrol_Mease"/>
</dbReference>
<reference evidence="15 16" key="1">
    <citation type="submission" date="2006-03" db="EMBL/GenBank/DDBJ databases">
        <title>Complete sequence of Shewanella denitrificans OS217.</title>
        <authorList>
            <consortium name="US DOE Joint Genome Institute"/>
            <person name="Copeland A."/>
            <person name="Lucas S."/>
            <person name="Lapidus A."/>
            <person name="Barry K."/>
            <person name="Detter J.C."/>
            <person name="Glavina del Rio T."/>
            <person name="Hammon N."/>
            <person name="Israni S."/>
            <person name="Dalin E."/>
            <person name="Tice H."/>
            <person name="Pitluck S."/>
            <person name="Brettin T."/>
            <person name="Bruce D."/>
            <person name="Han C."/>
            <person name="Tapia R."/>
            <person name="Gilna P."/>
            <person name="Kiss H."/>
            <person name="Schmutz J."/>
            <person name="Larimer F."/>
            <person name="Land M."/>
            <person name="Hauser L."/>
            <person name="Kyrpides N."/>
            <person name="Lykidis A."/>
            <person name="Richardson P."/>
        </authorList>
    </citation>
    <scope>NUCLEOTIDE SEQUENCE [LARGE SCALE GENOMIC DNA]</scope>
    <source>
        <strain evidence="16">OS217 / ATCC BAA-1090 / DSM 15013</strain>
    </source>
</reference>
<keyword evidence="16" id="KW-1185">Reference proteome</keyword>
<dbReference type="GO" id="GO:0032259">
    <property type="term" value="P:methylation"/>
    <property type="evidence" value="ECO:0007669"/>
    <property type="project" value="UniProtKB-KW"/>
</dbReference>
<dbReference type="KEGG" id="sdn:Sden_3717"/>
<evidence type="ECO:0000256" key="10">
    <source>
        <dbReference type="ARBA" id="ARBA00023268"/>
    </source>
</evidence>
<keyword evidence="9" id="KW-0627">Porphyrin biosynthesis</keyword>
<dbReference type="STRING" id="318161.Sden_3717"/>
<evidence type="ECO:0000259" key="14">
    <source>
        <dbReference type="Pfam" id="PF00590"/>
    </source>
</evidence>
<dbReference type="eggNOG" id="COG0007">
    <property type="taxonomic scope" value="Bacteria"/>
</dbReference>
<evidence type="ECO:0000256" key="2">
    <source>
        <dbReference type="ARBA" id="ARBA00012162"/>
    </source>
</evidence>
<dbReference type="InterPro" id="IPR014777">
    <property type="entry name" value="4pyrrole_Mease_sub1"/>
</dbReference>
<dbReference type="InterPro" id="IPR050161">
    <property type="entry name" value="Siro_Cobalamin_biosynth"/>
</dbReference>
<dbReference type="RefSeq" id="WP_011498128.1">
    <property type="nucleotide sequence ID" value="NC_007954.1"/>
</dbReference>
<evidence type="ECO:0000256" key="3">
    <source>
        <dbReference type="ARBA" id="ARBA00022573"/>
    </source>
</evidence>
<dbReference type="NCBIfam" id="NF004790">
    <property type="entry name" value="PRK06136.1"/>
    <property type="match status" value="1"/>
</dbReference>
<dbReference type="AlphaFoldDB" id="Q12HT6"/>
<keyword evidence="10" id="KW-0511">Multifunctional enzyme</keyword>
<evidence type="ECO:0000313" key="15">
    <source>
        <dbReference type="EMBL" id="ABE56990.1"/>
    </source>
</evidence>
<keyword evidence="4 13" id="KW-0489">Methyltransferase</keyword>
<dbReference type="GO" id="GO:0016829">
    <property type="term" value="F:lyase activity"/>
    <property type="evidence" value="ECO:0007669"/>
    <property type="project" value="UniProtKB-KW"/>
</dbReference>
<dbReference type="NCBIfam" id="TIGR01469">
    <property type="entry name" value="cobA_cysG_Cterm"/>
    <property type="match status" value="1"/>
</dbReference>
<evidence type="ECO:0000256" key="8">
    <source>
        <dbReference type="ARBA" id="ARBA00023239"/>
    </source>
</evidence>
<accession>Q12HT6</accession>
<evidence type="ECO:0000256" key="5">
    <source>
        <dbReference type="ARBA" id="ARBA00022679"/>
    </source>
</evidence>
<dbReference type="HOGENOM" id="CLU_011276_7_0_6"/>
<feature type="domain" description="Tetrapyrrole methylase" evidence="14">
    <location>
        <begin position="25"/>
        <end position="233"/>
    </location>
</feature>
<dbReference type="Gene3D" id="3.30.950.10">
    <property type="entry name" value="Methyltransferase, Cobalt-precorrin-4 Transmethylase, Domain 2"/>
    <property type="match status" value="1"/>
</dbReference>
<keyword evidence="7" id="KW-0560">Oxidoreductase</keyword>
<comment type="similarity">
    <text evidence="1 13">Belongs to the precorrin methyltransferase family.</text>
</comment>
<dbReference type="SUPFAM" id="SSF53790">
    <property type="entry name" value="Tetrapyrrole methylase"/>
    <property type="match status" value="1"/>
</dbReference>
<dbReference type="Pfam" id="PF00590">
    <property type="entry name" value="TP_methylase"/>
    <property type="match status" value="1"/>
</dbReference>
<protein>
    <recommendedName>
        <fullName evidence="2">uroporphyrinogen-III C-methyltransferase</fullName>
        <ecNumber evidence="2">2.1.1.107</ecNumber>
    </recommendedName>
</protein>
<evidence type="ECO:0000256" key="1">
    <source>
        <dbReference type="ARBA" id="ARBA00005879"/>
    </source>
</evidence>
<evidence type="ECO:0000313" key="16">
    <source>
        <dbReference type="Proteomes" id="UP000001982"/>
    </source>
</evidence>
<dbReference type="FunFam" id="3.30.950.10:FF:000001">
    <property type="entry name" value="Siroheme synthase"/>
    <property type="match status" value="1"/>
</dbReference>
<keyword evidence="8" id="KW-0456">Lyase</keyword>
<dbReference type="UniPathway" id="UPA00262">
    <property type="reaction ID" value="UER00211"/>
</dbReference>
<dbReference type="Gene3D" id="3.40.1010.10">
    <property type="entry name" value="Cobalt-precorrin-4 Transmethylase, Domain 1"/>
    <property type="match status" value="1"/>
</dbReference>
<evidence type="ECO:0000256" key="12">
    <source>
        <dbReference type="ARBA" id="ARBA00060548"/>
    </source>
</evidence>
<sequence>MDNEPIISHWTKATPKSTSPKLGRVSLVGAGPGDADLLTVKALRCLQNAEVIIYDRLVSEAICALFPPTALALYVGKAKGEHSVPQESINDLLVEKARLGLNVCRLKGGDAFVFGRGGEEMLALKQAGIDVEVIPGITAGAGCTAYAGIPLTHRGLSQGCTFVTAHAEKELDIHWQSLAQLNHTLVFYMGLSKSQLISDELMAAGLSGNTPAAIIEHGCSSRQRVIQGQLNHLSQLVAKHQLQPPSLIVVGEVVSLADKLAWFNTQAKPTALNEQTFVEPISKMQKRA</sequence>
<dbReference type="PROSITE" id="PS00840">
    <property type="entry name" value="SUMT_2"/>
    <property type="match status" value="1"/>
</dbReference>
<comment type="pathway">
    <text evidence="12">Cofactor biosynthesis; adenosylcobalamin biosynthesis; precorrin-2 from uroporphyrinogen III: step 1/1.</text>
</comment>
<keyword evidence="6" id="KW-0949">S-adenosyl-L-methionine</keyword>
<dbReference type="GO" id="GO:0004851">
    <property type="term" value="F:uroporphyrin-III C-methyltransferase activity"/>
    <property type="evidence" value="ECO:0007669"/>
    <property type="project" value="UniProtKB-EC"/>
</dbReference>
<evidence type="ECO:0000256" key="11">
    <source>
        <dbReference type="ARBA" id="ARBA00025705"/>
    </source>
</evidence>
<dbReference type="InterPro" id="IPR035996">
    <property type="entry name" value="4pyrrol_Methylase_sf"/>
</dbReference>
<dbReference type="GO" id="GO:0016491">
    <property type="term" value="F:oxidoreductase activity"/>
    <property type="evidence" value="ECO:0007669"/>
    <property type="project" value="UniProtKB-KW"/>
</dbReference>
<evidence type="ECO:0000256" key="7">
    <source>
        <dbReference type="ARBA" id="ARBA00023002"/>
    </source>
</evidence>
<evidence type="ECO:0000256" key="9">
    <source>
        <dbReference type="ARBA" id="ARBA00023244"/>
    </source>
</evidence>
<dbReference type="OrthoDB" id="9815856at2"/>
<dbReference type="FunFam" id="3.40.1010.10:FF:000001">
    <property type="entry name" value="Siroheme synthase"/>
    <property type="match status" value="1"/>
</dbReference>
<evidence type="ECO:0000256" key="13">
    <source>
        <dbReference type="RuleBase" id="RU003960"/>
    </source>
</evidence>
<dbReference type="Proteomes" id="UP000001982">
    <property type="component" value="Chromosome"/>
</dbReference>
<proteinExistence type="inferred from homology"/>
<dbReference type="EMBL" id="CP000302">
    <property type="protein sequence ID" value="ABE56990.1"/>
    <property type="molecule type" value="Genomic_DNA"/>
</dbReference>
<dbReference type="PROSITE" id="PS00839">
    <property type="entry name" value="SUMT_1"/>
    <property type="match status" value="1"/>
</dbReference>
<dbReference type="EC" id="2.1.1.107" evidence="2"/>
<keyword evidence="5 13" id="KW-0808">Transferase</keyword>
<evidence type="ECO:0000256" key="6">
    <source>
        <dbReference type="ARBA" id="ARBA00022691"/>
    </source>
</evidence>
<organism evidence="15 16">
    <name type="scientific">Shewanella denitrificans (strain OS217 / ATCC BAA-1090 / DSM 15013)</name>
    <dbReference type="NCBI Taxonomy" id="318161"/>
    <lineage>
        <taxon>Bacteria</taxon>
        <taxon>Pseudomonadati</taxon>
        <taxon>Pseudomonadota</taxon>
        <taxon>Gammaproteobacteria</taxon>
        <taxon>Alteromonadales</taxon>
        <taxon>Shewanellaceae</taxon>
        <taxon>Shewanella</taxon>
    </lineage>
</organism>
<dbReference type="GO" id="GO:0019354">
    <property type="term" value="P:siroheme biosynthetic process"/>
    <property type="evidence" value="ECO:0007669"/>
    <property type="project" value="UniProtKB-UniPathway"/>
</dbReference>
<dbReference type="InterPro" id="IPR003043">
    <property type="entry name" value="Uropor_MeTrfase_CS"/>
</dbReference>